<organism evidence="1 2">
    <name type="scientific">Dyella kyungheensis</name>
    <dbReference type="NCBI Taxonomy" id="1242174"/>
    <lineage>
        <taxon>Bacteria</taxon>
        <taxon>Pseudomonadati</taxon>
        <taxon>Pseudomonadota</taxon>
        <taxon>Gammaproteobacteria</taxon>
        <taxon>Lysobacterales</taxon>
        <taxon>Rhodanobacteraceae</taxon>
        <taxon>Dyella</taxon>
    </lineage>
</organism>
<accession>A0ABS2JUI7</accession>
<evidence type="ECO:0000313" key="1">
    <source>
        <dbReference type="EMBL" id="MBM7121733.1"/>
    </source>
</evidence>
<dbReference type="Proteomes" id="UP001430065">
    <property type="component" value="Unassembled WGS sequence"/>
</dbReference>
<dbReference type="RefSeq" id="WP_204636181.1">
    <property type="nucleotide sequence ID" value="NZ_JADIKC010000004.1"/>
</dbReference>
<proteinExistence type="predicted"/>
<reference evidence="1 2" key="1">
    <citation type="submission" date="2020-10" db="EMBL/GenBank/DDBJ databases">
        <title>Phylogeny of dyella-like bacteria.</title>
        <authorList>
            <person name="Fu J."/>
        </authorList>
    </citation>
    <scope>NUCLEOTIDE SEQUENCE [LARGE SCALE GENOMIC DNA]</scope>
    <source>
        <strain evidence="1 2">THG-B117</strain>
    </source>
</reference>
<name>A0ABS2JUI7_9GAMM</name>
<evidence type="ECO:0000313" key="2">
    <source>
        <dbReference type="Proteomes" id="UP001430065"/>
    </source>
</evidence>
<protein>
    <recommendedName>
        <fullName evidence="3">Amidohydrolase 3 domain-containing protein</fullName>
    </recommendedName>
</protein>
<gene>
    <name evidence="1" type="ORF">ISP20_11250</name>
</gene>
<dbReference type="EMBL" id="JADIKC010000004">
    <property type="protein sequence ID" value="MBM7121733.1"/>
    <property type="molecule type" value="Genomic_DNA"/>
</dbReference>
<keyword evidence="2" id="KW-1185">Reference proteome</keyword>
<evidence type="ECO:0008006" key="3">
    <source>
        <dbReference type="Google" id="ProtNLM"/>
    </source>
</evidence>
<sequence>MAYFTLSSPTRVFEYPYDFHSHLGGILPVRSKNVPSLASWLAGPSDEKGEQALFEQALRYMLESNPFELLAHRADKTGYERGECTAENIYFASVLIAQRMQPREQIDVLPVTDPALYRAAMQSVQAAMASNGEDRDWMLALMRYFNGKIYSSNKFTPFDDAYKMRSSLVDRVRAGKDGEAKYIGWIDATLQYLKTQGIKHIQIPASASDIDALDAQVALFNAHQNTEYRVLVHTPSAYVSGRRFADELEAILKKLLEEKLKVTIGLDVLGVENRVANYEVLFDFLRKNQDTLTELLRDKRLRSVIVHIHNGEGASAAADHRSMIGYYLAYGDPAPDGDFYRALAAYISRCVQTATERRATESAGSRGAPGYGAGMFSRLFDELFISNSLTYRGCRLRRFDVNGERSRELAAYNGKRSVMALSEMFDAPVTKGEDGSWYELLTGVDSPYTFRLGHDYYYRNFMAAKYPVIAFDTNLGSNAITGAAGLFKSAESYRINKGFRHLDGYIDTDVLVAASTSVAYMFSDALTQEQIEFFFEVSKLEGPIEAVLSKGNVAETIHGYLQAALGPLARFVDENDYKRYVRLVSGIVGTSAQPSVRYQAMTRVYAVFQNWRSYLLGADGQGVEHSDIQDEFVRMVLMVAYNLLPVGQSVLSTDTLFDLQALMVLMADCYWMHTVGDFRKEVSWAERNIEKLEGYQSPASVVSLQRGQVSQGS</sequence>
<comment type="caution">
    <text evidence="1">The sequence shown here is derived from an EMBL/GenBank/DDBJ whole genome shotgun (WGS) entry which is preliminary data.</text>
</comment>